<keyword evidence="3" id="KW-1185">Reference proteome</keyword>
<dbReference type="Proteomes" id="UP001642360">
    <property type="component" value="Unassembled WGS sequence"/>
</dbReference>
<protein>
    <submittedName>
        <fullName evidence="2">Uncharacterized protein</fullName>
    </submittedName>
</protein>
<name>A0ABC8R4Y5_9AQUA</name>
<feature type="region of interest" description="Disordered" evidence="1">
    <location>
        <begin position="1"/>
        <end position="39"/>
    </location>
</feature>
<accession>A0ABC8R4Y5</accession>
<organism evidence="2 3">
    <name type="scientific">Ilex paraguariensis</name>
    <name type="common">yerba mate</name>
    <dbReference type="NCBI Taxonomy" id="185542"/>
    <lineage>
        <taxon>Eukaryota</taxon>
        <taxon>Viridiplantae</taxon>
        <taxon>Streptophyta</taxon>
        <taxon>Embryophyta</taxon>
        <taxon>Tracheophyta</taxon>
        <taxon>Spermatophyta</taxon>
        <taxon>Magnoliopsida</taxon>
        <taxon>eudicotyledons</taxon>
        <taxon>Gunneridae</taxon>
        <taxon>Pentapetalae</taxon>
        <taxon>asterids</taxon>
        <taxon>campanulids</taxon>
        <taxon>Aquifoliales</taxon>
        <taxon>Aquifoliaceae</taxon>
        <taxon>Ilex</taxon>
    </lineage>
</organism>
<evidence type="ECO:0000313" key="2">
    <source>
        <dbReference type="EMBL" id="CAK9140060.1"/>
    </source>
</evidence>
<gene>
    <name evidence="2" type="ORF">ILEXP_LOCUS7478</name>
</gene>
<proteinExistence type="predicted"/>
<evidence type="ECO:0000256" key="1">
    <source>
        <dbReference type="SAM" id="MobiDB-lite"/>
    </source>
</evidence>
<sequence>MIEDNSVAGDVPDDANVEAHPTRGTDAVSHSQNVTQGKEGVNVTPQTRSVCYGWEDELSSLHWTDILFCIGLHLSLQYCTELEYELLCTGLGTDVVAVQMMFQEINAAAVMLLLWFSGAETRSCIL</sequence>
<dbReference type="EMBL" id="CAUOFW020001009">
    <property type="protein sequence ID" value="CAK9140060.1"/>
    <property type="molecule type" value="Genomic_DNA"/>
</dbReference>
<evidence type="ECO:0000313" key="3">
    <source>
        <dbReference type="Proteomes" id="UP001642360"/>
    </source>
</evidence>
<reference evidence="2 3" key="1">
    <citation type="submission" date="2024-02" db="EMBL/GenBank/DDBJ databases">
        <authorList>
            <person name="Vignale AGUSTIN F."/>
            <person name="Sosa J E."/>
            <person name="Modenutti C."/>
        </authorList>
    </citation>
    <scope>NUCLEOTIDE SEQUENCE [LARGE SCALE GENOMIC DNA]</scope>
</reference>
<comment type="caution">
    <text evidence="2">The sequence shown here is derived from an EMBL/GenBank/DDBJ whole genome shotgun (WGS) entry which is preliminary data.</text>
</comment>
<dbReference type="AlphaFoldDB" id="A0ABC8R4Y5"/>